<keyword evidence="3" id="KW-0813">Transport</keyword>
<dbReference type="HOGENOM" id="CLU_967322_0_0_1"/>
<dbReference type="PROSITE" id="PS50177">
    <property type="entry name" value="NTF2_DOMAIN"/>
    <property type="match status" value="1"/>
</dbReference>
<feature type="domain" description="NTF2" evidence="6">
    <location>
        <begin position="192"/>
        <end position="288"/>
    </location>
</feature>
<evidence type="ECO:0000256" key="2">
    <source>
        <dbReference type="ARBA" id="ARBA00009285"/>
    </source>
</evidence>
<dbReference type="SMR" id="B4N7H7"/>
<dbReference type="Pfam" id="PF22602">
    <property type="entry name" value="NXF_NTF2"/>
    <property type="match status" value="2"/>
</dbReference>
<dbReference type="Gene3D" id="3.10.450.50">
    <property type="match status" value="2"/>
</dbReference>
<evidence type="ECO:0000313" key="7">
    <source>
        <dbReference type="EMBL" id="EDW80316.1"/>
    </source>
</evidence>
<evidence type="ECO:0000313" key="8">
    <source>
        <dbReference type="Proteomes" id="UP000007798"/>
    </source>
</evidence>
<name>B4N7H7_DROWI</name>
<dbReference type="Proteomes" id="UP000007798">
    <property type="component" value="Unassembled WGS sequence"/>
</dbReference>
<evidence type="ECO:0000256" key="5">
    <source>
        <dbReference type="ARBA" id="ARBA00023242"/>
    </source>
</evidence>
<dbReference type="eggNOG" id="KOG3763">
    <property type="taxonomic scope" value="Eukaryota"/>
</dbReference>
<dbReference type="OMA" id="EPELICT"/>
<keyword evidence="4" id="KW-0509">mRNA transport</keyword>
<keyword evidence="8" id="KW-1185">Reference proteome</keyword>
<dbReference type="STRING" id="7260.B4N7H7"/>
<sequence length="288" mass="32656">MAGRIQQLGRSARLSNGFLLMPRVRSGIPLAVVDDNLKLKMKNVMAKRYNVETKAFNLTRFYADHDLKLTFCPLFQDNVMSAALDIIFENVPDLMSLNLNDNSLRTLALTFDAFGTSPDPLFELVLPQNSCGSRHMEYGNFVRKIREKFPKLQKLNGVILDPQVNLDLRQEAMLPIAKVKNSFICNSDGAKVVRQFIDQYFSIFDSENRQLLLDAYYVDAMLSISTPSAHQVGICKNGRLDCVAALKEFPRTVHEGRTFTVDLTYCTTQMMKFTVTGLFKDIDDDQQS</sequence>
<evidence type="ECO:0000256" key="4">
    <source>
        <dbReference type="ARBA" id="ARBA00022816"/>
    </source>
</evidence>
<dbReference type="GO" id="GO:0003723">
    <property type="term" value="F:RNA binding"/>
    <property type="evidence" value="ECO:0007669"/>
    <property type="project" value="TreeGrafter"/>
</dbReference>
<dbReference type="InterPro" id="IPR018222">
    <property type="entry name" value="Nuclear_transport_factor_2_euk"/>
</dbReference>
<dbReference type="InParanoid" id="B4N7H7"/>
<dbReference type="GO" id="GO:0016973">
    <property type="term" value="P:poly(A)+ mRNA export from nucleus"/>
    <property type="evidence" value="ECO:0007669"/>
    <property type="project" value="TreeGrafter"/>
</dbReference>
<dbReference type="InterPro" id="IPR030217">
    <property type="entry name" value="NXF_fam"/>
</dbReference>
<evidence type="ECO:0000259" key="6">
    <source>
        <dbReference type="PROSITE" id="PS50177"/>
    </source>
</evidence>
<dbReference type="InterPro" id="IPR032710">
    <property type="entry name" value="NTF2-like_dom_sf"/>
</dbReference>
<comment type="similarity">
    <text evidence="2">Belongs to the NXF family.</text>
</comment>
<evidence type="ECO:0000256" key="1">
    <source>
        <dbReference type="ARBA" id="ARBA00004123"/>
    </source>
</evidence>
<dbReference type="SUPFAM" id="SSF52058">
    <property type="entry name" value="L domain-like"/>
    <property type="match status" value="1"/>
</dbReference>
<dbReference type="EMBL" id="CH964191">
    <property type="protein sequence ID" value="EDW80316.1"/>
    <property type="molecule type" value="Genomic_DNA"/>
</dbReference>
<proteinExistence type="inferred from homology"/>
<dbReference type="SUPFAM" id="SSF54427">
    <property type="entry name" value="NTF2-like"/>
    <property type="match status" value="1"/>
</dbReference>
<protein>
    <recommendedName>
        <fullName evidence="6">NTF2 domain-containing protein</fullName>
    </recommendedName>
</protein>
<dbReference type="Pfam" id="PF24048">
    <property type="entry name" value="LRR_NXF1-5"/>
    <property type="match status" value="1"/>
</dbReference>
<dbReference type="InterPro" id="IPR032675">
    <property type="entry name" value="LRR_dom_sf"/>
</dbReference>
<dbReference type="InterPro" id="IPR057125">
    <property type="entry name" value="NXF1/2/3/5-like_LRR"/>
</dbReference>
<evidence type="ECO:0000256" key="3">
    <source>
        <dbReference type="ARBA" id="ARBA00022448"/>
    </source>
</evidence>
<dbReference type="InterPro" id="IPR002075">
    <property type="entry name" value="NTF2_dom"/>
</dbReference>
<dbReference type="PANTHER" id="PTHR10662">
    <property type="entry name" value="NUCLEAR RNA EXPORT FACTOR"/>
    <property type="match status" value="1"/>
</dbReference>
<dbReference type="AlphaFoldDB" id="B4N7H7"/>
<dbReference type="Gene3D" id="3.80.10.10">
    <property type="entry name" value="Ribonuclease Inhibitor"/>
    <property type="match status" value="1"/>
</dbReference>
<accession>B4N7H7</accession>
<organism evidence="7 8">
    <name type="scientific">Drosophila willistoni</name>
    <name type="common">Fruit fly</name>
    <dbReference type="NCBI Taxonomy" id="7260"/>
    <lineage>
        <taxon>Eukaryota</taxon>
        <taxon>Metazoa</taxon>
        <taxon>Ecdysozoa</taxon>
        <taxon>Arthropoda</taxon>
        <taxon>Hexapoda</taxon>
        <taxon>Insecta</taxon>
        <taxon>Pterygota</taxon>
        <taxon>Neoptera</taxon>
        <taxon>Endopterygota</taxon>
        <taxon>Diptera</taxon>
        <taxon>Brachycera</taxon>
        <taxon>Muscomorpha</taxon>
        <taxon>Ephydroidea</taxon>
        <taxon>Drosophilidae</taxon>
        <taxon>Drosophila</taxon>
        <taxon>Sophophora</taxon>
    </lineage>
</organism>
<reference evidence="7 8" key="1">
    <citation type="journal article" date="2007" name="Nature">
        <title>Evolution of genes and genomes on the Drosophila phylogeny.</title>
        <authorList>
            <consortium name="Drosophila 12 Genomes Consortium"/>
            <person name="Clark A.G."/>
            <person name="Eisen M.B."/>
            <person name="Smith D.R."/>
            <person name="Bergman C.M."/>
            <person name="Oliver B."/>
            <person name="Markow T.A."/>
            <person name="Kaufman T.C."/>
            <person name="Kellis M."/>
            <person name="Gelbart W."/>
            <person name="Iyer V.N."/>
            <person name="Pollard D.A."/>
            <person name="Sackton T.B."/>
            <person name="Larracuente A.M."/>
            <person name="Singh N.D."/>
            <person name="Abad J.P."/>
            <person name="Abt D.N."/>
            <person name="Adryan B."/>
            <person name="Aguade M."/>
            <person name="Akashi H."/>
            <person name="Anderson W.W."/>
            <person name="Aquadro C.F."/>
            <person name="Ardell D.H."/>
            <person name="Arguello R."/>
            <person name="Artieri C.G."/>
            <person name="Barbash D.A."/>
            <person name="Barker D."/>
            <person name="Barsanti P."/>
            <person name="Batterham P."/>
            <person name="Batzoglou S."/>
            <person name="Begun D."/>
            <person name="Bhutkar A."/>
            <person name="Blanco E."/>
            <person name="Bosak S.A."/>
            <person name="Bradley R.K."/>
            <person name="Brand A.D."/>
            <person name="Brent M.R."/>
            <person name="Brooks A.N."/>
            <person name="Brown R.H."/>
            <person name="Butlin R.K."/>
            <person name="Caggese C."/>
            <person name="Calvi B.R."/>
            <person name="Bernardo de Carvalho A."/>
            <person name="Caspi A."/>
            <person name="Castrezana S."/>
            <person name="Celniker S.E."/>
            <person name="Chang J.L."/>
            <person name="Chapple C."/>
            <person name="Chatterji S."/>
            <person name="Chinwalla A."/>
            <person name="Civetta A."/>
            <person name="Clifton S.W."/>
            <person name="Comeron J.M."/>
            <person name="Costello J.C."/>
            <person name="Coyne J.A."/>
            <person name="Daub J."/>
            <person name="David R.G."/>
            <person name="Delcher A.L."/>
            <person name="Delehaunty K."/>
            <person name="Do C.B."/>
            <person name="Ebling H."/>
            <person name="Edwards K."/>
            <person name="Eickbush T."/>
            <person name="Evans J.D."/>
            <person name="Filipski A."/>
            <person name="Findeiss S."/>
            <person name="Freyhult E."/>
            <person name="Fulton L."/>
            <person name="Fulton R."/>
            <person name="Garcia A.C."/>
            <person name="Gardiner A."/>
            <person name="Garfield D.A."/>
            <person name="Garvin B.E."/>
            <person name="Gibson G."/>
            <person name="Gilbert D."/>
            <person name="Gnerre S."/>
            <person name="Godfrey J."/>
            <person name="Good R."/>
            <person name="Gotea V."/>
            <person name="Gravely B."/>
            <person name="Greenberg A.J."/>
            <person name="Griffiths-Jones S."/>
            <person name="Gross S."/>
            <person name="Guigo R."/>
            <person name="Gustafson E.A."/>
            <person name="Haerty W."/>
            <person name="Hahn M.W."/>
            <person name="Halligan D.L."/>
            <person name="Halpern A.L."/>
            <person name="Halter G.M."/>
            <person name="Han M.V."/>
            <person name="Heger A."/>
            <person name="Hillier L."/>
            <person name="Hinrichs A.S."/>
            <person name="Holmes I."/>
            <person name="Hoskins R.A."/>
            <person name="Hubisz M.J."/>
            <person name="Hultmark D."/>
            <person name="Huntley M.A."/>
            <person name="Jaffe D.B."/>
            <person name="Jagadeeshan S."/>
            <person name="Jeck W.R."/>
            <person name="Johnson J."/>
            <person name="Jones C.D."/>
            <person name="Jordan W.C."/>
            <person name="Karpen G.H."/>
            <person name="Kataoka E."/>
            <person name="Keightley P.D."/>
            <person name="Kheradpour P."/>
            <person name="Kirkness E.F."/>
            <person name="Koerich L.B."/>
            <person name="Kristiansen K."/>
            <person name="Kudrna D."/>
            <person name="Kulathinal R.J."/>
            <person name="Kumar S."/>
            <person name="Kwok R."/>
            <person name="Lander E."/>
            <person name="Langley C.H."/>
            <person name="Lapoint R."/>
            <person name="Lazzaro B.P."/>
            <person name="Lee S.J."/>
            <person name="Levesque L."/>
            <person name="Li R."/>
            <person name="Lin C.F."/>
            <person name="Lin M.F."/>
            <person name="Lindblad-Toh K."/>
            <person name="Llopart A."/>
            <person name="Long M."/>
            <person name="Low L."/>
            <person name="Lozovsky E."/>
            <person name="Lu J."/>
            <person name="Luo M."/>
            <person name="Machado C.A."/>
            <person name="Makalowski W."/>
            <person name="Marzo M."/>
            <person name="Matsuda M."/>
            <person name="Matzkin L."/>
            <person name="McAllister B."/>
            <person name="McBride C.S."/>
            <person name="McKernan B."/>
            <person name="McKernan K."/>
            <person name="Mendez-Lago M."/>
            <person name="Minx P."/>
            <person name="Mollenhauer M.U."/>
            <person name="Montooth K."/>
            <person name="Mount S.M."/>
            <person name="Mu X."/>
            <person name="Myers E."/>
            <person name="Negre B."/>
            <person name="Newfeld S."/>
            <person name="Nielsen R."/>
            <person name="Noor M.A."/>
            <person name="O'Grady P."/>
            <person name="Pachter L."/>
            <person name="Papaceit M."/>
            <person name="Parisi M.J."/>
            <person name="Parisi M."/>
            <person name="Parts L."/>
            <person name="Pedersen J.S."/>
            <person name="Pesole G."/>
            <person name="Phillippy A.M."/>
            <person name="Ponting C.P."/>
            <person name="Pop M."/>
            <person name="Porcelli D."/>
            <person name="Powell J.R."/>
            <person name="Prohaska S."/>
            <person name="Pruitt K."/>
            <person name="Puig M."/>
            <person name="Quesneville H."/>
            <person name="Ram K.R."/>
            <person name="Rand D."/>
            <person name="Rasmussen M.D."/>
            <person name="Reed L.K."/>
            <person name="Reenan R."/>
            <person name="Reily A."/>
            <person name="Remington K.A."/>
            <person name="Rieger T.T."/>
            <person name="Ritchie M.G."/>
            <person name="Robin C."/>
            <person name="Rogers Y.H."/>
            <person name="Rohde C."/>
            <person name="Rozas J."/>
            <person name="Rubenfield M.J."/>
            <person name="Ruiz A."/>
            <person name="Russo S."/>
            <person name="Salzberg S.L."/>
            <person name="Sanchez-Gracia A."/>
            <person name="Saranga D.J."/>
            <person name="Sato H."/>
            <person name="Schaeffer S.W."/>
            <person name="Schatz M.C."/>
            <person name="Schlenke T."/>
            <person name="Schwartz R."/>
            <person name="Segarra C."/>
            <person name="Singh R.S."/>
            <person name="Sirot L."/>
            <person name="Sirota M."/>
            <person name="Sisneros N.B."/>
            <person name="Smith C.D."/>
            <person name="Smith T.F."/>
            <person name="Spieth J."/>
            <person name="Stage D.E."/>
            <person name="Stark A."/>
            <person name="Stephan W."/>
            <person name="Strausberg R.L."/>
            <person name="Strempel S."/>
            <person name="Sturgill D."/>
            <person name="Sutton G."/>
            <person name="Sutton G.G."/>
            <person name="Tao W."/>
            <person name="Teichmann S."/>
            <person name="Tobari Y.N."/>
            <person name="Tomimura Y."/>
            <person name="Tsolas J.M."/>
            <person name="Valente V.L."/>
            <person name="Venter E."/>
            <person name="Venter J.C."/>
            <person name="Vicario S."/>
            <person name="Vieira F.G."/>
            <person name="Vilella A.J."/>
            <person name="Villasante A."/>
            <person name="Walenz B."/>
            <person name="Wang J."/>
            <person name="Wasserman M."/>
            <person name="Watts T."/>
            <person name="Wilson D."/>
            <person name="Wilson R.K."/>
            <person name="Wing R.A."/>
            <person name="Wolfner M.F."/>
            <person name="Wong A."/>
            <person name="Wong G.K."/>
            <person name="Wu C.I."/>
            <person name="Wu G."/>
            <person name="Yamamoto D."/>
            <person name="Yang H.P."/>
            <person name="Yang S.P."/>
            <person name="Yorke J.A."/>
            <person name="Yoshida K."/>
            <person name="Zdobnov E."/>
            <person name="Zhang P."/>
            <person name="Zhang Y."/>
            <person name="Zimin A.V."/>
            <person name="Baldwin J."/>
            <person name="Abdouelleil A."/>
            <person name="Abdulkadir J."/>
            <person name="Abebe A."/>
            <person name="Abera B."/>
            <person name="Abreu J."/>
            <person name="Acer S.C."/>
            <person name="Aftuck L."/>
            <person name="Alexander A."/>
            <person name="An P."/>
            <person name="Anderson E."/>
            <person name="Anderson S."/>
            <person name="Arachi H."/>
            <person name="Azer M."/>
            <person name="Bachantsang P."/>
            <person name="Barry A."/>
            <person name="Bayul T."/>
            <person name="Berlin A."/>
            <person name="Bessette D."/>
            <person name="Bloom T."/>
            <person name="Blye J."/>
            <person name="Boguslavskiy L."/>
            <person name="Bonnet C."/>
            <person name="Boukhgalter B."/>
            <person name="Bourzgui I."/>
            <person name="Brown A."/>
            <person name="Cahill P."/>
            <person name="Channer S."/>
            <person name="Cheshatsang Y."/>
            <person name="Chuda L."/>
            <person name="Citroen M."/>
            <person name="Collymore A."/>
            <person name="Cooke P."/>
            <person name="Costello M."/>
            <person name="D'Aco K."/>
            <person name="Daza R."/>
            <person name="De Haan G."/>
            <person name="DeGray S."/>
            <person name="DeMaso C."/>
            <person name="Dhargay N."/>
            <person name="Dooley K."/>
            <person name="Dooley E."/>
            <person name="Doricent M."/>
            <person name="Dorje P."/>
            <person name="Dorjee K."/>
            <person name="Dupes A."/>
            <person name="Elong R."/>
            <person name="Falk J."/>
            <person name="Farina A."/>
            <person name="Faro S."/>
            <person name="Ferguson D."/>
            <person name="Fisher S."/>
            <person name="Foley C.D."/>
            <person name="Franke A."/>
            <person name="Friedrich D."/>
            <person name="Gadbois L."/>
            <person name="Gearin G."/>
            <person name="Gearin C.R."/>
            <person name="Giannoukos G."/>
            <person name="Goode T."/>
            <person name="Graham J."/>
            <person name="Grandbois E."/>
            <person name="Grewal S."/>
            <person name="Gyaltsen K."/>
            <person name="Hafez N."/>
            <person name="Hagos B."/>
            <person name="Hall J."/>
            <person name="Henson C."/>
            <person name="Hollinger A."/>
            <person name="Honan T."/>
            <person name="Huard M.D."/>
            <person name="Hughes L."/>
            <person name="Hurhula B."/>
            <person name="Husby M.E."/>
            <person name="Kamat A."/>
            <person name="Kanga B."/>
            <person name="Kashin S."/>
            <person name="Khazanovich D."/>
            <person name="Kisner P."/>
            <person name="Lance K."/>
            <person name="Lara M."/>
            <person name="Lee W."/>
            <person name="Lennon N."/>
            <person name="Letendre F."/>
            <person name="LeVine R."/>
            <person name="Lipovsky A."/>
            <person name="Liu X."/>
            <person name="Liu J."/>
            <person name="Liu S."/>
            <person name="Lokyitsang T."/>
            <person name="Lokyitsang Y."/>
            <person name="Lubonja R."/>
            <person name="Lui A."/>
            <person name="MacDonald P."/>
            <person name="Magnisalis V."/>
            <person name="Maru K."/>
            <person name="Matthews C."/>
            <person name="McCusker W."/>
            <person name="McDonough S."/>
            <person name="Mehta T."/>
            <person name="Meldrim J."/>
            <person name="Meneus L."/>
            <person name="Mihai O."/>
            <person name="Mihalev A."/>
            <person name="Mihova T."/>
            <person name="Mittelman R."/>
            <person name="Mlenga V."/>
            <person name="Montmayeur A."/>
            <person name="Mulrain L."/>
            <person name="Navidi A."/>
            <person name="Naylor J."/>
            <person name="Negash T."/>
            <person name="Nguyen T."/>
            <person name="Nguyen N."/>
            <person name="Nicol R."/>
            <person name="Norbu C."/>
            <person name="Norbu N."/>
            <person name="Novod N."/>
            <person name="O'Neill B."/>
            <person name="Osman S."/>
            <person name="Markiewicz E."/>
            <person name="Oyono O.L."/>
            <person name="Patti C."/>
            <person name="Phunkhang P."/>
            <person name="Pierre F."/>
            <person name="Priest M."/>
            <person name="Raghuraman S."/>
            <person name="Rege F."/>
            <person name="Reyes R."/>
            <person name="Rise C."/>
            <person name="Rogov P."/>
            <person name="Ross K."/>
            <person name="Ryan E."/>
            <person name="Settipalli S."/>
            <person name="Shea T."/>
            <person name="Sherpa N."/>
            <person name="Shi L."/>
            <person name="Shih D."/>
            <person name="Sparrow T."/>
            <person name="Spaulding J."/>
            <person name="Stalker J."/>
            <person name="Stange-Thomann N."/>
            <person name="Stavropoulos S."/>
            <person name="Stone C."/>
            <person name="Strader C."/>
            <person name="Tesfaye S."/>
            <person name="Thomson T."/>
            <person name="Thoulutsang Y."/>
            <person name="Thoulutsang D."/>
            <person name="Topham K."/>
            <person name="Topping I."/>
            <person name="Tsamla T."/>
            <person name="Vassiliev H."/>
            <person name="Vo A."/>
            <person name="Wangchuk T."/>
            <person name="Wangdi T."/>
            <person name="Weiand M."/>
            <person name="Wilkinson J."/>
            <person name="Wilson A."/>
            <person name="Yadav S."/>
            <person name="Young G."/>
            <person name="Yu Q."/>
            <person name="Zembek L."/>
            <person name="Zhong D."/>
            <person name="Zimmer A."/>
            <person name="Zwirko Z."/>
            <person name="Jaffe D.B."/>
            <person name="Alvarez P."/>
            <person name="Brockman W."/>
            <person name="Butler J."/>
            <person name="Chin C."/>
            <person name="Gnerre S."/>
            <person name="Grabherr M."/>
            <person name="Kleber M."/>
            <person name="Mauceli E."/>
            <person name="MacCallum I."/>
        </authorList>
    </citation>
    <scope>NUCLEOTIDE SEQUENCE [LARGE SCALE GENOMIC DNA]</scope>
    <source>
        <strain evidence="8">Tucson 14030-0811.24</strain>
    </source>
</reference>
<dbReference type="PhylomeDB" id="B4N7H7"/>
<comment type="subcellular location">
    <subcellularLocation>
        <location evidence="1">Nucleus</location>
    </subcellularLocation>
</comment>
<keyword evidence="5" id="KW-0539">Nucleus</keyword>
<gene>
    <name evidence="7" type="primary">Dwil\GK12383</name>
    <name evidence="7" type="ORF">Dwil_GK12383</name>
</gene>
<dbReference type="OrthoDB" id="25872at2759"/>
<dbReference type="PANTHER" id="PTHR10662:SF22">
    <property type="entry name" value="NUCLEAR RNA EXPORT FACTOR 1"/>
    <property type="match status" value="1"/>
</dbReference>
<dbReference type="GO" id="GO:0005634">
    <property type="term" value="C:nucleus"/>
    <property type="evidence" value="ECO:0007669"/>
    <property type="project" value="UniProtKB-SubCell"/>
</dbReference>